<sequence>MLVDNRFVTSVRLAATTVGDTVMAYAASKAVAAALA</sequence>
<proteinExistence type="predicted"/>
<dbReference type="AlphaFoldDB" id="A0A2U3NZ08"/>
<keyword evidence="2" id="KW-1185">Reference proteome</keyword>
<evidence type="ECO:0000313" key="2">
    <source>
        <dbReference type="Proteomes" id="UP000240988"/>
    </source>
</evidence>
<accession>A0A2U3NZ08</accession>
<dbReference type="Proteomes" id="UP000240988">
    <property type="component" value="Unassembled WGS sequence"/>
</dbReference>
<evidence type="ECO:0000313" key="1">
    <source>
        <dbReference type="EMBL" id="SPM36727.1"/>
    </source>
</evidence>
<dbReference type="EMBL" id="FUFA01000005">
    <property type="protein sequence ID" value="SPM36727.1"/>
    <property type="molecule type" value="Genomic_DNA"/>
</dbReference>
<name>A0A2U3NZ08_9MYCO</name>
<organism evidence="1 2">
    <name type="scientific">Mycobacterium rhizamassiliense</name>
    <dbReference type="NCBI Taxonomy" id="1841860"/>
    <lineage>
        <taxon>Bacteria</taxon>
        <taxon>Bacillati</taxon>
        <taxon>Actinomycetota</taxon>
        <taxon>Actinomycetes</taxon>
        <taxon>Mycobacteriales</taxon>
        <taxon>Mycobacteriaceae</taxon>
        <taxon>Mycobacterium</taxon>
    </lineage>
</organism>
<gene>
    <name evidence="1" type="ORF">MRAB57_4568</name>
</gene>
<protein>
    <submittedName>
        <fullName evidence="1">Mycobacterium rhizamassiliense ORFan</fullName>
    </submittedName>
</protein>
<reference evidence="1 2" key="1">
    <citation type="submission" date="2017-01" db="EMBL/GenBank/DDBJ databases">
        <authorList>
            <consortium name="Urmite Genomes"/>
        </authorList>
    </citation>
    <scope>NUCLEOTIDE SEQUENCE [LARGE SCALE GENOMIC DNA]</scope>
    <source>
        <strain evidence="1 2">AB57</strain>
    </source>
</reference>